<feature type="domain" description="HTH cro/C1-type" evidence="1">
    <location>
        <begin position="17"/>
        <end position="71"/>
    </location>
</feature>
<dbReference type="EMBL" id="QZWZ01000103">
    <property type="protein sequence ID" value="RJT22330.1"/>
    <property type="molecule type" value="Genomic_DNA"/>
</dbReference>
<evidence type="ECO:0000313" key="3">
    <source>
        <dbReference type="Proteomes" id="UP000272706"/>
    </source>
</evidence>
<evidence type="ECO:0000313" key="2">
    <source>
        <dbReference type="EMBL" id="RJT22330.1"/>
    </source>
</evidence>
<organism evidence="2 3">
    <name type="scientific">Mesorhizobium waimense</name>
    <dbReference type="NCBI Taxonomy" id="1300307"/>
    <lineage>
        <taxon>Bacteria</taxon>
        <taxon>Pseudomonadati</taxon>
        <taxon>Pseudomonadota</taxon>
        <taxon>Alphaproteobacteria</taxon>
        <taxon>Hyphomicrobiales</taxon>
        <taxon>Phyllobacteriaceae</taxon>
        <taxon>Mesorhizobium</taxon>
    </lineage>
</organism>
<dbReference type="RefSeq" id="WP_120019362.1">
    <property type="nucleotide sequence ID" value="NZ_QZWZ01000103.1"/>
</dbReference>
<proteinExistence type="predicted"/>
<dbReference type="PROSITE" id="PS50943">
    <property type="entry name" value="HTH_CROC1"/>
    <property type="match status" value="1"/>
</dbReference>
<comment type="caution">
    <text evidence="2">The sequence shown here is derived from an EMBL/GenBank/DDBJ whole genome shotgun (WGS) entry which is preliminary data.</text>
</comment>
<dbReference type="Proteomes" id="UP000272706">
    <property type="component" value="Unassembled WGS sequence"/>
</dbReference>
<keyword evidence="3" id="KW-1185">Reference proteome</keyword>
<dbReference type="GO" id="GO:0003677">
    <property type="term" value="F:DNA binding"/>
    <property type="evidence" value="ECO:0007669"/>
    <property type="project" value="InterPro"/>
</dbReference>
<evidence type="ECO:0000259" key="1">
    <source>
        <dbReference type="PROSITE" id="PS50943"/>
    </source>
</evidence>
<dbReference type="AlphaFoldDB" id="A0A3A5K2A4"/>
<dbReference type="CDD" id="cd00093">
    <property type="entry name" value="HTH_XRE"/>
    <property type="match status" value="1"/>
</dbReference>
<dbReference type="OrthoDB" id="9803379at2"/>
<dbReference type="InterPro" id="IPR001387">
    <property type="entry name" value="Cro/C1-type_HTH"/>
</dbReference>
<gene>
    <name evidence="2" type="ORF">D3227_39400</name>
</gene>
<dbReference type="SMART" id="SM00530">
    <property type="entry name" value="HTH_XRE"/>
    <property type="match status" value="1"/>
</dbReference>
<reference evidence="2 3" key="1">
    <citation type="submission" date="2018-09" db="EMBL/GenBank/DDBJ databases">
        <title>Mesorhizobium carmichaelinearum sp. nov. isolated from Carmichaelinea spp. root nodules in New Zealand.</title>
        <authorList>
            <person name="De Meyer S.E."/>
        </authorList>
    </citation>
    <scope>NUCLEOTIDE SEQUENCE [LARGE SCALE GENOMIC DNA]</scope>
    <source>
        <strain evidence="2 3">ICMP19557</strain>
    </source>
</reference>
<name>A0A3A5K2A4_9HYPH</name>
<dbReference type="SUPFAM" id="SSF47413">
    <property type="entry name" value="lambda repressor-like DNA-binding domains"/>
    <property type="match status" value="1"/>
</dbReference>
<protein>
    <submittedName>
        <fullName evidence="2">XRE family transcriptional regulator</fullName>
    </submittedName>
</protein>
<dbReference type="InterPro" id="IPR010982">
    <property type="entry name" value="Lambda_DNA-bd_dom_sf"/>
</dbReference>
<dbReference type="Gene3D" id="1.10.260.40">
    <property type="entry name" value="lambda repressor-like DNA-binding domains"/>
    <property type="match status" value="1"/>
</dbReference>
<dbReference type="Pfam" id="PF13560">
    <property type="entry name" value="HTH_31"/>
    <property type="match status" value="1"/>
</dbReference>
<sequence>MPKSLRSPRHQRFLAHLVSLRKAKGLTQAQVAEKLVRPQSFVAKYEGGERRLDVIEFLEVTAALDADPCEILSSLRS</sequence>
<accession>A0A3A5K2A4</accession>